<sequence length="795" mass="92475">MSSYTVAGSADNEDTAFCETIANEIKKFYKNIDFRIIIKHPKEWEEYIHEICRTYGFKRKINPIIFTLDGKLIGGIDQFKEMAEYKFGIDTTSLKSVITTKINMNQVEKEVAAKKKLKKGKRTLQEKIQDSLKQKYEDSTLHPVKGIFLSDINEGLQFYVKYEERLCPEVKIDPEQISHVIKEEIHPAVVDIQQIAANDNYPPEVNEEEVEKSLAGSKKHQTDNSQIGITPRDIKTINTPRDIKSRETEAVKTKSDFGVNPNKESQSQIEEQPQQSNAEIQNPTQQNIPSTVMEGEEQNQPSLVDATQPAIQETNNQIQEEVVEVKKEKQNKNVIIEEVMSVDSEIAPEIFNLAPYIIKKMKDTNYYLSFHPYPLFDGQVILFEKYPNLNPDDYKIESNVEEAKVEQVQSHLNQHSNVSNNHINSNNNHQNHDSRVHQTHHSEDQQNNNNSQGADIHHDEQPSQQQNFSVEQEYIEYEQTSIDILFENNKKLLLDPQAINVIDFSRTQRDRKLRENGKKQRELYNEQQKKIQDGADKEKELNADDQNNQNIGNILDEEELLIAPIDYEFKSRCSRDWIDINKPLSKLDWKMISKVMKKICCIITYQVLPFGFKTHLPLSTGIVNLFLRKFMNSIHTNQSIIPHLSDQLNEQEPHITNLPFEQSILFDKPKARKVKCYHTIPSLQFEHAIYYFKDLKIKKKKLIKKYRKIVDALCVHPEDKLKMGFNLIITRQFMLVVPLRKPYSYFNNTPLFLHPLAYLGYLHLPKLVQKWPTTAYQIEDLTSSLERLAISTKSY</sequence>
<dbReference type="RefSeq" id="XP_001013859.2">
    <property type="nucleotide sequence ID" value="XM_001013859.3"/>
</dbReference>
<dbReference type="GO" id="GO:0003877">
    <property type="term" value="F:ATP:ADP adenylyltransferase activity"/>
    <property type="evidence" value="ECO:0007669"/>
    <property type="project" value="InterPro"/>
</dbReference>
<feature type="compositionally biased region" description="Basic and acidic residues" evidence="1">
    <location>
        <begin position="241"/>
        <end position="255"/>
    </location>
</feature>
<gene>
    <name evidence="3" type="ORF">TTHERM_00770670</name>
</gene>
<feature type="compositionally biased region" description="Basic and acidic residues" evidence="1">
    <location>
        <begin position="430"/>
        <end position="444"/>
    </location>
</feature>
<feature type="domain" description="ATP adenylyltransferase C-terminal" evidence="2">
    <location>
        <begin position="681"/>
        <end position="742"/>
    </location>
</feature>
<feature type="compositionally biased region" description="Basic and acidic residues" evidence="1">
    <location>
        <begin position="514"/>
        <end position="542"/>
    </location>
</feature>
<feature type="compositionally biased region" description="Low complexity" evidence="1">
    <location>
        <begin position="264"/>
        <end position="276"/>
    </location>
</feature>
<feature type="region of interest" description="Disordered" evidence="1">
    <location>
        <begin position="405"/>
        <end position="467"/>
    </location>
</feature>
<feature type="region of interest" description="Disordered" evidence="1">
    <location>
        <begin position="514"/>
        <end position="549"/>
    </location>
</feature>
<dbReference type="Pfam" id="PF09830">
    <property type="entry name" value="ATP_transf"/>
    <property type="match status" value="1"/>
</dbReference>
<evidence type="ECO:0000313" key="4">
    <source>
        <dbReference type="Proteomes" id="UP000009168"/>
    </source>
</evidence>
<dbReference type="HOGENOM" id="CLU_353577_0_0_1"/>
<accession>Q23AS8</accession>
<dbReference type="AlphaFoldDB" id="Q23AS8"/>
<dbReference type="EMBL" id="GG662723">
    <property type="protein sequence ID" value="EAR93614.2"/>
    <property type="molecule type" value="Genomic_DNA"/>
</dbReference>
<dbReference type="eggNOG" id="ENOG502SRX4">
    <property type="taxonomic scope" value="Eukaryota"/>
</dbReference>
<evidence type="ECO:0000256" key="1">
    <source>
        <dbReference type="SAM" id="MobiDB-lite"/>
    </source>
</evidence>
<feature type="compositionally biased region" description="Low complexity" evidence="1">
    <location>
        <begin position="413"/>
        <end position="429"/>
    </location>
</feature>
<name>Q23AS8_TETTS</name>
<dbReference type="Proteomes" id="UP000009168">
    <property type="component" value="Unassembled WGS sequence"/>
</dbReference>
<dbReference type="GeneID" id="7823103"/>
<evidence type="ECO:0000313" key="3">
    <source>
        <dbReference type="EMBL" id="EAR93614.2"/>
    </source>
</evidence>
<dbReference type="KEGG" id="tet:TTHERM_00770670"/>
<keyword evidence="4" id="KW-1185">Reference proteome</keyword>
<organism evidence="3 4">
    <name type="scientific">Tetrahymena thermophila (strain SB210)</name>
    <dbReference type="NCBI Taxonomy" id="312017"/>
    <lineage>
        <taxon>Eukaryota</taxon>
        <taxon>Sar</taxon>
        <taxon>Alveolata</taxon>
        <taxon>Ciliophora</taxon>
        <taxon>Intramacronucleata</taxon>
        <taxon>Oligohymenophorea</taxon>
        <taxon>Hymenostomatida</taxon>
        <taxon>Tetrahymenina</taxon>
        <taxon>Tetrahymenidae</taxon>
        <taxon>Tetrahymena</taxon>
    </lineage>
</organism>
<reference evidence="4" key="1">
    <citation type="journal article" date="2006" name="PLoS Biol.">
        <title>Macronuclear genome sequence of the ciliate Tetrahymena thermophila, a model eukaryote.</title>
        <authorList>
            <person name="Eisen J.A."/>
            <person name="Coyne R.S."/>
            <person name="Wu M."/>
            <person name="Wu D."/>
            <person name="Thiagarajan M."/>
            <person name="Wortman J.R."/>
            <person name="Badger J.H."/>
            <person name="Ren Q."/>
            <person name="Amedeo P."/>
            <person name="Jones K.M."/>
            <person name="Tallon L.J."/>
            <person name="Delcher A.L."/>
            <person name="Salzberg S.L."/>
            <person name="Silva J.C."/>
            <person name="Haas B.J."/>
            <person name="Majoros W.H."/>
            <person name="Farzad M."/>
            <person name="Carlton J.M."/>
            <person name="Smith R.K. Jr."/>
            <person name="Garg J."/>
            <person name="Pearlman R.E."/>
            <person name="Karrer K.M."/>
            <person name="Sun L."/>
            <person name="Manning G."/>
            <person name="Elde N.C."/>
            <person name="Turkewitz A.P."/>
            <person name="Asai D.J."/>
            <person name="Wilkes D.E."/>
            <person name="Wang Y."/>
            <person name="Cai H."/>
            <person name="Collins K."/>
            <person name="Stewart B.A."/>
            <person name="Lee S.R."/>
            <person name="Wilamowska K."/>
            <person name="Weinberg Z."/>
            <person name="Ruzzo W.L."/>
            <person name="Wloga D."/>
            <person name="Gaertig J."/>
            <person name="Frankel J."/>
            <person name="Tsao C.-C."/>
            <person name="Gorovsky M.A."/>
            <person name="Keeling P.J."/>
            <person name="Waller R.F."/>
            <person name="Patron N.J."/>
            <person name="Cherry J.M."/>
            <person name="Stover N.A."/>
            <person name="Krieger C.J."/>
            <person name="del Toro C."/>
            <person name="Ryder H.F."/>
            <person name="Williamson S.C."/>
            <person name="Barbeau R.A."/>
            <person name="Hamilton E.P."/>
            <person name="Orias E."/>
        </authorList>
    </citation>
    <scope>NUCLEOTIDE SEQUENCE [LARGE SCALE GENOMIC DNA]</scope>
    <source>
        <strain evidence="4">SB210</strain>
    </source>
</reference>
<feature type="region of interest" description="Disordered" evidence="1">
    <location>
        <begin position="204"/>
        <end position="282"/>
    </location>
</feature>
<protein>
    <recommendedName>
        <fullName evidence="2">ATP adenylyltransferase C-terminal domain-containing protein</fullName>
    </recommendedName>
</protein>
<dbReference type="OrthoDB" id="1510206at2759"/>
<evidence type="ECO:0000259" key="2">
    <source>
        <dbReference type="Pfam" id="PF09830"/>
    </source>
</evidence>
<dbReference type="InterPro" id="IPR019200">
    <property type="entry name" value="ATP_adenylylTrfase_C"/>
</dbReference>
<dbReference type="InParanoid" id="Q23AS8"/>
<proteinExistence type="predicted"/>
<dbReference type="STRING" id="312017.Q23AS8"/>